<comment type="similarity">
    <text evidence="1 6">Belongs to the V-ATPase V0D/AC39 subunit family.</text>
</comment>
<evidence type="ECO:0000256" key="3">
    <source>
        <dbReference type="ARBA" id="ARBA00022781"/>
    </source>
</evidence>
<evidence type="ECO:0000313" key="8">
    <source>
        <dbReference type="Proteomes" id="UP000318834"/>
    </source>
</evidence>
<dbReference type="InterPro" id="IPR014272">
    <property type="entry name" value="ATPase_V0-cplx_csu"/>
</dbReference>
<gene>
    <name evidence="6" type="primary">atpC</name>
    <name evidence="7" type="ORF">E6H05_12900</name>
</gene>
<dbReference type="GO" id="GO:0046933">
    <property type="term" value="F:proton-transporting ATP synthase activity, rotational mechanism"/>
    <property type="evidence" value="ECO:0007669"/>
    <property type="project" value="UniProtKB-UniRule"/>
</dbReference>
<dbReference type="GO" id="GO:0005524">
    <property type="term" value="F:ATP binding"/>
    <property type="evidence" value="ECO:0007669"/>
    <property type="project" value="UniProtKB-UniRule"/>
</dbReference>
<sequence>MPDFPYINARVRAMRSRLLDAGRMEELLGLPALDAFLQALGSTPYSRELQEALSHTHDGVRAVDEALARNFSLTTSRILSFADGKARELIELVLTRWDLANIRIILRAKHAGRHNDEILANLIPAGRLNEPALKEVAGQSDVAGVVGALGGLDYPLALPLAEGLAAYRESGDLLSLELRLERFYAVYGLRIAPGRGHDEQVVRGLLQYQLDATNVKTAVKLQRVESLSREEKLKFFIPGGRLTEHVFLRLTDRATAEQGLNAVRVLGFSVKASLDDPVVFEREIDVALLRAQIDLYLQDPLGIDVVIAYLAMKYNEVVNLRLIARGKALGIPRDRVRKEMAVV</sequence>
<keyword evidence="3 6" id="KW-0375">Hydrogen ion transport</keyword>
<dbReference type="GO" id="GO:0033179">
    <property type="term" value="C:proton-transporting V-type ATPase, V0 domain"/>
    <property type="evidence" value="ECO:0007669"/>
    <property type="project" value="InterPro"/>
</dbReference>
<proteinExistence type="inferred from homology"/>
<evidence type="ECO:0000256" key="6">
    <source>
        <dbReference type="HAMAP-Rule" id="MF_00314"/>
    </source>
</evidence>
<dbReference type="Proteomes" id="UP000318834">
    <property type="component" value="Unassembled WGS sequence"/>
</dbReference>
<dbReference type="GO" id="GO:0046961">
    <property type="term" value="F:proton-transporting ATPase activity, rotational mechanism"/>
    <property type="evidence" value="ECO:0007669"/>
    <property type="project" value="InterPro"/>
</dbReference>
<reference evidence="7 8" key="1">
    <citation type="journal article" date="2019" name="Nat. Microbiol.">
        <title>Mediterranean grassland soil C-N compound turnover is dependent on rainfall and depth, and is mediated by genomically divergent microorganisms.</title>
        <authorList>
            <person name="Diamond S."/>
            <person name="Andeer P.F."/>
            <person name="Li Z."/>
            <person name="Crits-Christoph A."/>
            <person name="Burstein D."/>
            <person name="Anantharaman K."/>
            <person name="Lane K.R."/>
            <person name="Thomas B.C."/>
            <person name="Pan C."/>
            <person name="Northen T.R."/>
            <person name="Banfield J.F."/>
        </authorList>
    </citation>
    <scope>NUCLEOTIDE SEQUENCE [LARGE SCALE GENOMIC DNA]</scope>
    <source>
        <strain evidence="7">NP_8</strain>
    </source>
</reference>
<evidence type="ECO:0000256" key="5">
    <source>
        <dbReference type="ARBA" id="ARBA00023310"/>
    </source>
</evidence>
<evidence type="ECO:0000256" key="1">
    <source>
        <dbReference type="ARBA" id="ARBA00006709"/>
    </source>
</evidence>
<dbReference type="Gene3D" id="1.20.1690.10">
    <property type="entry name" value="V-type ATP synthase subunit C domain"/>
    <property type="match status" value="2"/>
</dbReference>
<evidence type="ECO:0000256" key="4">
    <source>
        <dbReference type="ARBA" id="ARBA00023065"/>
    </source>
</evidence>
<organism evidence="7 8">
    <name type="scientific">Candidatus Segetimicrobium genomatis</name>
    <dbReference type="NCBI Taxonomy" id="2569760"/>
    <lineage>
        <taxon>Bacteria</taxon>
        <taxon>Bacillati</taxon>
        <taxon>Candidatus Sysuimicrobiota</taxon>
        <taxon>Candidatus Sysuimicrobiia</taxon>
        <taxon>Candidatus Sysuimicrobiales</taxon>
        <taxon>Candidatus Segetimicrobiaceae</taxon>
        <taxon>Candidatus Segetimicrobium</taxon>
    </lineage>
</organism>
<keyword evidence="4 6" id="KW-0406">Ion transport</keyword>
<name>A0A537IJ46_9BACT</name>
<evidence type="ECO:0000313" key="7">
    <source>
        <dbReference type="EMBL" id="TMI71167.1"/>
    </source>
</evidence>
<dbReference type="InterPro" id="IPR002843">
    <property type="entry name" value="ATPase_V0-cplx_csu/dsu"/>
</dbReference>
<comment type="function">
    <text evidence="6">Produces ATP from ADP in the presence of a proton gradient across the membrane.</text>
</comment>
<evidence type="ECO:0000256" key="2">
    <source>
        <dbReference type="ARBA" id="ARBA00022448"/>
    </source>
</evidence>
<dbReference type="InterPro" id="IPR044911">
    <property type="entry name" value="V-type_ATPase_csu/dsu_dom_3"/>
</dbReference>
<accession>A0A537IJ46</accession>
<dbReference type="SUPFAM" id="SSF103486">
    <property type="entry name" value="V-type ATP synthase subunit C"/>
    <property type="match status" value="1"/>
</dbReference>
<keyword evidence="2 6" id="KW-0813">Transport</keyword>
<dbReference type="InterPro" id="IPR050873">
    <property type="entry name" value="V-ATPase_V0D/AC39_subunit"/>
</dbReference>
<dbReference type="EMBL" id="VBAP01000120">
    <property type="protein sequence ID" value="TMI71167.1"/>
    <property type="molecule type" value="Genomic_DNA"/>
</dbReference>
<keyword evidence="5 6" id="KW-0066">ATP synthesis</keyword>
<dbReference type="InterPro" id="IPR035067">
    <property type="entry name" value="V-type_ATPase_csu/dsu"/>
</dbReference>
<dbReference type="InterPro" id="IPR036079">
    <property type="entry name" value="ATPase_csu/dsu_sf"/>
</dbReference>
<dbReference type="Gene3D" id="1.10.132.50">
    <property type="entry name" value="ATP synthase (C/AC39) subunit, domain 3"/>
    <property type="match status" value="1"/>
</dbReference>
<dbReference type="GO" id="GO:0042777">
    <property type="term" value="P:proton motive force-driven plasma membrane ATP synthesis"/>
    <property type="evidence" value="ECO:0007669"/>
    <property type="project" value="UniProtKB-UniRule"/>
</dbReference>
<protein>
    <recommendedName>
        <fullName evidence="6">V-type ATP synthase subunit C</fullName>
    </recommendedName>
    <alternativeName>
        <fullName evidence="6">V-ATPase subunit C</fullName>
    </alternativeName>
</protein>
<dbReference type="PANTHER" id="PTHR38682">
    <property type="entry name" value="V-TYPE ATP SYNTHASE SUBUNIT C"/>
    <property type="match status" value="1"/>
</dbReference>
<comment type="caution">
    <text evidence="7">The sequence shown here is derived from an EMBL/GenBank/DDBJ whole genome shotgun (WGS) entry which is preliminary data.</text>
</comment>
<dbReference type="Pfam" id="PF01992">
    <property type="entry name" value="vATP-synt_AC39"/>
    <property type="match status" value="1"/>
</dbReference>
<dbReference type="AlphaFoldDB" id="A0A537IJ46"/>
<dbReference type="PANTHER" id="PTHR38682:SF1">
    <property type="entry name" value="V-TYPE ATP SYNTHASE SUBUNIT C"/>
    <property type="match status" value="1"/>
</dbReference>
<dbReference type="HAMAP" id="MF_00314">
    <property type="entry name" value="ATP_synth_C_arch"/>
    <property type="match status" value="1"/>
</dbReference>